<dbReference type="GeneID" id="14910961"/>
<feature type="transmembrane region" description="Helical" evidence="1">
    <location>
        <begin position="42"/>
        <end position="65"/>
    </location>
</feature>
<keyword evidence="1" id="KW-0472">Membrane</keyword>
<organism evidence="2 3">
    <name type="scientific">Ichthyophthirius multifiliis</name>
    <name type="common">White spot disease agent</name>
    <name type="synonym">Ich</name>
    <dbReference type="NCBI Taxonomy" id="5932"/>
    <lineage>
        <taxon>Eukaryota</taxon>
        <taxon>Sar</taxon>
        <taxon>Alveolata</taxon>
        <taxon>Ciliophora</taxon>
        <taxon>Intramacronucleata</taxon>
        <taxon>Oligohymenophorea</taxon>
        <taxon>Hymenostomatida</taxon>
        <taxon>Ophryoglenina</taxon>
        <taxon>Ichthyophthirius</taxon>
    </lineage>
</organism>
<evidence type="ECO:0008006" key="4">
    <source>
        <dbReference type="Google" id="ProtNLM"/>
    </source>
</evidence>
<feature type="transmembrane region" description="Helical" evidence="1">
    <location>
        <begin position="77"/>
        <end position="97"/>
    </location>
</feature>
<evidence type="ECO:0000256" key="1">
    <source>
        <dbReference type="SAM" id="Phobius"/>
    </source>
</evidence>
<name>G0QJ43_ICHMU</name>
<feature type="transmembrane region" description="Helical" evidence="1">
    <location>
        <begin position="109"/>
        <end position="128"/>
    </location>
</feature>
<keyword evidence="1" id="KW-1133">Transmembrane helix</keyword>
<dbReference type="Proteomes" id="UP000008983">
    <property type="component" value="Unassembled WGS sequence"/>
</dbReference>
<dbReference type="InParanoid" id="G0QJ43"/>
<reference evidence="2 3" key="1">
    <citation type="submission" date="2011-07" db="EMBL/GenBank/DDBJ databases">
        <authorList>
            <person name="Coyne R."/>
            <person name="Brami D."/>
            <person name="Johnson J."/>
            <person name="Hostetler J."/>
            <person name="Hannick L."/>
            <person name="Clark T."/>
            <person name="Cassidy-Hanley D."/>
            <person name="Inman J."/>
        </authorList>
    </citation>
    <scope>NUCLEOTIDE SEQUENCE [LARGE SCALE GENOMIC DNA]</scope>
    <source>
        <strain evidence="2 3">G5</strain>
    </source>
</reference>
<evidence type="ECO:0000313" key="2">
    <source>
        <dbReference type="EMBL" id="EGR34767.1"/>
    </source>
</evidence>
<feature type="transmembrane region" description="Helical" evidence="1">
    <location>
        <begin position="140"/>
        <end position="163"/>
    </location>
</feature>
<dbReference type="EMBL" id="GL983048">
    <property type="protein sequence ID" value="EGR34767.1"/>
    <property type="molecule type" value="Genomic_DNA"/>
</dbReference>
<keyword evidence="3" id="KW-1185">Reference proteome</keyword>
<sequence length="195" mass="23888">MFQSYRSLRRSKLESFYGKIKFKLEIYERVLVRFDALGNFFVIKYFMCIFFRYFSFSLCYFEFYFTHFQSCYKQNPFLQNSLTFFIYLDLIVTQISYMRWLNYHFQMPLKVFAFGNLNFILNNIFISFENISSQIYLRRYFFNFFAENIFVAQLYLVGFFSGICDGGIFNNEDFQKREFQVNLKQLVFFFSSQNG</sequence>
<dbReference type="AlphaFoldDB" id="G0QJ43"/>
<dbReference type="RefSeq" id="XP_004040071.1">
    <property type="nucleotide sequence ID" value="XM_004040023.1"/>
</dbReference>
<accession>G0QJ43</accession>
<proteinExistence type="predicted"/>
<keyword evidence="1" id="KW-0812">Transmembrane</keyword>
<gene>
    <name evidence="2" type="ORF">IMG5_002390</name>
</gene>
<protein>
    <recommendedName>
        <fullName evidence="4">Transmembrane protein</fullName>
    </recommendedName>
</protein>
<evidence type="ECO:0000313" key="3">
    <source>
        <dbReference type="Proteomes" id="UP000008983"/>
    </source>
</evidence>